<feature type="active site" description="Proton donor/acceptor" evidence="7">
    <location>
        <position position="185"/>
    </location>
</feature>
<dbReference type="EC" id="4.1.2.4" evidence="7"/>
<keyword evidence="4 7" id="KW-0704">Schiff base</keyword>
<keyword evidence="3 7" id="KW-0456">Lyase</keyword>
<evidence type="ECO:0000256" key="7">
    <source>
        <dbReference type="HAMAP-Rule" id="MF_00114"/>
    </source>
</evidence>
<dbReference type="AlphaFoldDB" id="A0A7C3UV54"/>
<name>A0A7C3UV54_UNCW3</name>
<keyword evidence="2 7" id="KW-0963">Cytoplasm</keyword>
<accession>A0A7C3UV54</accession>
<dbReference type="GO" id="GO:0006018">
    <property type="term" value="P:2-deoxyribose 1-phosphate catabolic process"/>
    <property type="evidence" value="ECO:0007669"/>
    <property type="project" value="UniProtKB-UniRule"/>
</dbReference>
<dbReference type="UniPathway" id="UPA00002">
    <property type="reaction ID" value="UER00468"/>
</dbReference>
<proteinExistence type="inferred from homology"/>
<sequence length="226" mass="24937">MKLVENLARYIDHTLLKPEATEKDIQRVVEEAIKYHFATVFVAPSWTKLAKRLLAGSEVKLGCPVGFPFGMETIETKVFAAKKALEDGAEELDMVINIGRLKSGDYDYLRKEMEAIIKIKGKGIIFKVIIETGYLTEEEKVKVSLLAKDCGADFVKTSTGVLTTGAKVEDIRLLKSILGDYPKIKASGGIRDLKTCLEMISAGAERIGTSSGVKIMEEYLSEGLKR</sequence>
<dbReference type="InterPro" id="IPR011343">
    <property type="entry name" value="DeoC"/>
</dbReference>
<dbReference type="Pfam" id="PF01791">
    <property type="entry name" value="DeoC"/>
    <property type="match status" value="1"/>
</dbReference>
<evidence type="ECO:0000256" key="6">
    <source>
        <dbReference type="ARBA" id="ARBA00056337"/>
    </source>
</evidence>
<comment type="catalytic activity">
    <reaction evidence="5 7">
        <text>2-deoxy-D-ribose 5-phosphate = D-glyceraldehyde 3-phosphate + acetaldehyde</text>
        <dbReference type="Rhea" id="RHEA:12821"/>
        <dbReference type="ChEBI" id="CHEBI:15343"/>
        <dbReference type="ChEBI" id="CHEBI:59776"/>
        <dbReference type="ChEBI" id="CHEBI:62877"/>
        <dbReference type="EC" id="4.1.2.4"/>
    </reaction>
</comment>
<dbReference type="Gene3D" id="3.20.20.70">
    <property type="entry name" value="Aldolase class I"/>
    <property type="match status" value="1"/>
</dbReference>
<feature type="active site" description="Proton donor/acceptor" evidence="7">
    <location>
        <position position="93"/>
    </location>
</feature>
<comment type="pathway">
    <text evidence="7">Carbohydrate degradation; 2-deoxy-D-ribose 1-phosphate degradation; D-glyceraldehyde 3-phosphate and acetaldehyde from 2-deoxy-alpha-D-ribose 1-phosphate: step 2/2.</text>
</comment>
<dbReference type="HAMAP" id="MF_00114">
    <property type="entry name" value="DeoC_type1"/>
    <property type="match status" value="1"/>
</dbReference>
<dbReference type="CDD" id="cd00959">
    <property type="entry name" value="DeoC"/>
    <property type="match status" value="1"/>
</dbReference>
<dbReference type="PANTHER" id="PTHR10889:SF1">
    <property type="entry name" value="DEOXYRIBOSE-PHOSPHATE ALDOLASE"/>
    <property type="match status" value="1"/>
</dbReference>
<gene>
    <name evidence="7 8" type="primary">deoC</name>
    <name evidence="8" type="ORF">ENX07_04790</name>
</gene>
<comment type="function">
    <text evidence="6 7">Catalyzes a reversible aldol reaction between acetaldehyde and D-glyceraldehyde 3-phosphate to generate 2-deoxy-D-ribose 5-phosphate.</text>
</comment>
<dbReference type="FunFam" id="3.20.20.70:FF:000044">
    <property type="entry name" value="Deoxyribose-phosphate aldolase"/>
    <property type="match status" value="1"/>
</dbReference>
<reference evidence="8" key="1">
    <citation type="journal article" date="2020" name="mSystems">
        <title>Genome- and Community-Level Interaction Insights into Carbon Utilization and Element Cycling Functions of Hydrothermarchaeota in Hydrothermal Sediment.</title>
        <authorList>
            <person name="Zhou Z."/>
            <person name="Liu Y."/>
            <person name="Xu W."/>
            <person name="Pan J."/>
            <person name="Luo Z.H."/>
            <person name="Li M."/>
        </authorList>
    </citation>
    <scope>NUCLEOTIDE SEQUENCE [LARGE SCALE GENOMIC DNA]</scope>
    <source>
        <strain evidence="8">SpSt-906</strain>
    </source>
</reference>
<dbReference type="EMBL" id="DTMQ01000032">
    <property type="protein sequence ID" value="HGE99369.1"/>
    <property type="molecule type" value="Genomic_DNA"/>
</dbReference>
<dbReference type="GO" id="GO:0009264">
    <property type="term" value="P:deoxyribonucleotide catabolic process"/>
    <property type="evidence" value="ECO:0007669"/>
    <property type="project" value="UniProtKB-UniRule"/>
</dbReference>
<dbReference type="SMART" id="SM01133">
    <property type="entry name" value="DeoC"/>
    <property type="match status" value="1"/>
</dbReference>
<evidence type="ECO:0000256" key="4">
    <source>
        <dbReference type="ARBA" id="ARBA00023270"/>
    </source>
</evidence>
<dbReference type="PANTHER" id="PTHR10889">
    <property type="entry name" value="DEOXYRIBOSE-PHOSPHATE ALDOLASE"/>
    <property type="match status" value="1"/>
</dbReference>
<dbReference type="NCBIfam" id="TIGR00126">
    <property type="entry name" value="deoC"/>
    <property type="match status" value="1"/>
</dbReference>
<dbReference type="GO" id="GO:0016052">
    <property type="term" value="P:carbohydrate catabolic process"/>
    <property type="evidence" value="ECO:0007669"/>
    <property type="project" value="TreeGrafter"/>
</dbReference>
<dbReference type="InterPro" id="IPR028581">
    <property type="entry name" value="DeoC_typeI"/>
</dbReference>
<evidence type="ECO:0000313" key="8">
    <source>
        <dbReference type="EMBL" id="HGE99369.1"/>
    </source>
</evidence>
<evidence type="ECO:0000256" key="5">
    <source>
        <dbReference type="ARBA" id="ARBA00048791"/>
    </source>
</evidence>
<protein>
    <recommendedName>
        <fullName evidence="7">Deoxyribose-phosphate aldolase</fullName>
        <shortName evidence="7">DERA</shortName>
        <ecNumber evidence="7">4.1.2.4</ecNumber>
    </recommendedName>
    <alternativeName>
        <fullName evidence="7">2-deoxy-D-ribose 5-phosphate aldolase</fullName>
    </alternativeName>
    <alternativeName>
        <fullName evidence="7">Phosphodeoxyriboaldolase</fullName>
        <shortName evidence="7">Deoxyriboaldolase</shortName>
    </alternativeName>
</protein>
<evidence type="ECO:0000256" key="1">
    <source>
        <dbReference type="ARBA" id="ARBA00010936"/>
    </source>
</evidence>
<organism evidence="8">
    <name type="scientific">candidate division WOR-3 bacterium</name>
    <dbReference type="NCBI Taxonomy" id="2052148"/>
    <lineage>
        <taxon>Bacteria</taxon>
        <taxon>Bacteria division WOR-3</taxon>
    </lineage>
</organism>
<dbReference type="InterPro" id="IPR013785">
    <property type="entry name" value="Aldolase_TIM"/>
</dbReference>
<evidence type="ECO:0000256" key="2">
    <source>
        <dbReference type="ARBA" id="ARBA00022490"/>
    </source>
</evidence>
<feature type="active site" description="Schiff-base intermediate with acetaldehyde" evidence="7">
    <location>
        <position position="156"/>
    </location>
</feature>
<comment type="caution">
    <text evidence="8">The sequence shown here is derived from an EMBL/GenBank/DDBJ whole genome shotgun (WGS) entry which is preliminary data.</text>
</comment>
<dbReference type="GO" id="GO:0004139">
    <property type="term" value="F:deoxyribose-phosphate aldolase activity"/>
    <property type="evidence" value="ECO:0007669"/>
    <property type="project" value="UniProtKB-UniRule"/>
</dbReference>
<evidence type="ECO:0000256" key="3">
    <source>
        <dbReference type="ARBA" id="ARBA00023239"/>
    </source>
</evidence>
<comment type="subcellular location">
    <subcellularLocation>
        <location evidence="7">Cytoplasm</location>
    </subcellularLocation>
</comment>
<dbReference type="PIRSF" id="PIRSF001357">
    <property type="entry name" value="DeoC"/>
    <property type="match status" value="1"/>
</dbReference>
<dbReference type="SUPFAM" id="SSF51569">
    <property type="entry name" value="Aldolase"/>
    <property type="match status" value="1"/>
</dbReference>
<dbReference type="InterPro" id="IPR002915">
    <property type="entry name" value="DeoC/FbaB/LacD_aldolase"/>
</dbReference>
<dbReference type="GO" id="GO:0005737">
    <property type="term" value="C:cytoplasm"/>
    <property type="evidence" value="ECO:0007669"/>
    <property type="project" value="UniProtKB-SubCell"/>
</dbReference>
<comment type="similarity">
    <text evidence="1 7">Belongs to the DeoC/FbaB aldolase family. DeoC type 1 subfamily.</text>
</comment>